<evidence type="ECO:0000256" key="5">
    <source>
        <dbReference type="ARBA" id="ARBA00023270"/>
    </source>
</evidence>
<feature type="region of interest" description="Disordered" evidence="8">
    <location>
        <begin position="345"/>
        <end position="365"/>
    </location>
</feature>
<accession>A0ABR0E2A9</accession>
<comment type="caution">
    <text evidence="9">The sequence shown here is derived from an EMBL/GenBank/DDBJ whole genome shotgun (WGS) entry which is preliminary data.</text>
</comment>
<dbReference type="InterPro" id="IPR011343">
    <property type="entry name" value="DeoC"/>
</dbReference>
<sequence>MYSTPPMKKNVPFEGFDRTLHSAQSDPNPPSVHHEIRPAANPEPGSKASDEEVAKSKASHLPPAFLERGEVFSAEEMTTRYTDEEWEGIIADTEKGVRVQEGRKYPLPEGGVGGEGFTKTIDHTLLKLEAKSGQFDELCAEARVNKFATVCVRPNWVSKCVTDLKGSDIRVASVIGFHEGTHDLSTKVQELRESLEHGALELDVVINWPELKAKKYSSVYNELATLRTQAPHPVLLKLILETSQLDRHEIIAGCVLAAAAHFDFVKTSTGFNGPGASVENVRLMAACCEKLAIEHKDGTLRQMCVKASGGIRTLDDAVKMLEAGASRLGTSGGVWIAKEAKQQAAVGGESNGERPGMTTRLFTDY</sequence>
<dbReference type="PANTHER" id="PTHR10889:SF1">
    <property type="entry name" value="DEOXYRIBOSE-PHOSPHATE ALDOLASE"/>
    <property type="match status" value="1"/>
</dbReference>
<evidence type="ECO:0000256" key="8">
    <source>
        <dbReference type="SAM" id="MobiDB-lite"/>
    </source>
</evidence>
<protein>
    <recommendedName>
        <fullName evidence="2">deoxyribose-phosphate aldolase</fullName>
        <ecNumber evidence="2">4.1.2.4</ecNumber>
    </recommendedName>
    <alternativeName>
        <fullName evidence="6">2-deoxy-D-ribose 5-phosphate aldolase</fullName>
    </alternativeName>
</protein>
<dbReference type="InterPro" id="IPR002915">
    <property type="entry name" value="DeoC/FbaB/LacD_aldolase"/>
</dbReference>
<keyword evidence="4" id="KW-0456">Lyase</keyword>
<dbReference type="CDD" id="cd00959">
    <property type="entry name" value="DeoC"/>
    <property type="match status" value="1"/>
</dbReference>
<keyword evidence="10" id="KW-1185">Reference proteome</keyword>
<feature type="region of interest" description="Disordered" evidence="8">
    <location>
        <begin position="1"/>
        <end position="60"/>
    </location>
</feature>
<gene>
    <name evidence="9" type="ORF">PRZ48_013746</name>
</gene>
<dbReference type="NCBIfam" id="TIGR00126">
    <property type="entry name" value="deoC"/>
    <property type="match status" value="1"/>
</dbReference>
<dbReference type="SMART" id="SM01133">
    <property type="entry name" value="DeoC"/>
    <property type="match status" value="1"/>
</dbReference>
<dbReference type="EC" id="4.1.2.4" evidence="2"/>
<dbReference type="InterPro" id="IPR013785">
    <property type="entry name" value="Aldolase_TIM"/>
</dbReference>
<dbReference type="Pfam" id="PF01791">
    <property type="entry name" value="DeoC"/>
    <property type="match status" value="1"/>
</dbReference>
<dbReference type="HAMAP" id="MF_00114">
    <property type="entry name" value="DeoC_type1"/>
    <property type="match status" value="1"/>
</dbReference>
<dbReference type="EMBL" id="JAXOVC010000012">
    <property type="protein sequence ID" value="KAK4495415.1"/>
    <property type="molecule type" value="Genomic_DNA"/>
</dbReference>
<reference evidence="9 10" key="1">
    <citation type="journal article" date="2023" name="G3 (Bethesda)">
        <title>A chromosome-level genome assembly of Zasmidium syzygii isolated from banana leaves.</title>
        <authorList>
            <person name="van Westerhoven A.C."/>
            <person name="Mehrabi R."/>
            <person name="Talebi R."/>
            <person name="Steentjes M.B.F."/>
            <person name="Corcolon B."/>
            <person name="Chong P.A."/>
            <person name="Kema G.H.J."/>
            <person name="Seidl M.F."/>
        </authorList>
    </citation>
    <scope>NUCLEOTIDE SEQUENCE [LARGE SCALE GENOMIC DNA]</scope>
    <source>
        <strain evidence="9 10">P124</strain>
    </source>
</reference>
<name>A0ABR0E2A9_ZASCE</name>
<organism evidence="9 10">
    <name type="scientific">Zasmidium cellare</name>
    <name type="common">Wine cellar mold</name>
    <name type="synonym">Racodium cellare</name>
    <dbReference type="NCBI Taxonomy" id="395010"/>
    <lineage>
        <taxon>Eukaryota</taxon>
        <taxon>Fungi</taxon>
        <taxon>Dikarya</taxon>
        <taxon>Ascomycota</taxon>
        <taxon>Pezizomycotina</taxon>
        <taxon>Dothideomycetes</taxon>
        <taxon>Dothideomycetidae</taxon>
        <taxon>Mycosphaerellales</taxon>
        <taxon>Mycosphaerellaceae</taxon>
        <taxon>Zasmidium</taxon>
    </lineage>
</organism>
<evidence type="ECO:0000313" key="10">
    <source>
        <dbReference type="Proteomes" id="UP001305779"/>
    </source>
</evidence>
<evidence type="ECO:0000256" key="2">
    <source>
        <dbReference type="ARBA" id="ARBA00012515"/>
    </source>
</evidence>
<evidence type="ECO:0000256" key="1">
    <source>
        <dbReference type="ARBA" id="ARBA00010936"/>
    </source>
</evidence>
<dbReference type="SUPFAM" id="SSF51569">
    <property type="entry name" value="Aldolase"/>
    <property type="match status" value="1"/>
</dbReference>
<proteinExistence type="inferred from homology"/>
<keyword evidence="3" id="KW-0963">Cytoplasm</keyword>
<evidence type="ECO:0000313" key="9">
    <source>
        <dbReference type="EMBL" id="KAK4495415.1"/>
    </source>
</evidence>
<evidence type="ECO:0000256" key="4">
    <source>
        <dbReference type="ARBA" id="ARBA00023239"/>
    </source>
</evidence>
<dbReference type="InterPro" id="IPR028581">
    <property type="entry name" value="DeoC_typeI"/>
</dbReference>
<comment type="similarity">
    <text evidence="1">Belongs to the DeoC/FbaB aldolase family. DeoC type 1 subfamily.</text>
</comment>
<evidence type="ECO:0000256" key="3">
    <source>
        <dbReference type="ARBA" id="ARBA00022490"/>
    </source>
</evidence>
<keyword evidence="5" id="KW-0704">Schiff base</keyword>
<dbReference type="Proteomes" id="UP001305779">
    <property type="component" value="Unassembled WGS sequence"/>
</dbReference>
<dbReference type="PANTHER" id="PTHR10889">
    <property type="entry name" value="DEOXYRIBOSE-PHOSPHATE ALDOLASE"/>
    <property type="match status" value="1"/>
</dbReference>
<evidence type="ECO:0000256" key="6">
    <source>
        <dbReference type="ARBA" id="ARBA00032755"/>
    </source>
</evidence>
<evidence type="ECO:0000256" key="7">
    <source>
        <dbReference type="ARBA" id="ARBA00048791"/>
    </source>
</evidence>
<dbReference type="Gene3D" id="3.20.20.70">
    <property type="entry name" value="Aldolase class I"/>
    <property type="match status" value="1"/>
</dbReference>
<comment type="catalytic activity">
    <reaction evidence="7">
        <text>2-deoxy-D-ribose 5-phosphate = D-glyceraldehyde 3-phosphate + acetaldehyde</text>
        <dbReference type="Rhea" id="RHEA:12821"/>
        <dbReference type="ChEBI" id="CHEBI:15343"/>
        <dbReference type="ChEBI" id="CHEBI:59776"/>
        <dbReference type="ChEBI" id="CHEBI:62877"/>
        <dbReference type="EC" id="4.1.2.4"/>
    </reaction>
</comment>